<evidence type="ECO:0000313" key="1">
    <source>
        <dbReference type="Proteomes" id="UP000887565"/>
    </source>
</evidence>
<protein>
    <submittedName>
        <fullName evidence="2">Uncharacterized protein</fullName>
    </submittedName>
</protein>
<sequence>MTSIYLYDGLKSRKPRNSAILLHYTHGFEKIIFCNIMSYRARIFLQFQLNQWPYWDFLDVRVFDHGEFDGRDHFTQKFIINMTKFKTSVCFYEDFHAWLRPTKESFKTLGLVCTPMSPITHPSCLIKVDDGFLGFLQDCIFYLMIQILQL</sequence>
<proteinExistence type="predicted"/>
<dbReference type="AlphaFoldDB" id="A0A915KAC2"/>
<keyword evidence="1" id="KW-1185">Reference proteome</keyword>
<dbReference type="WBParaSite" id="nRc.2.0.1.t35310-RA">
    <property type="protein sequence ID" value="nRc.2.0.1.t35310-RA"/>
    <property type="gene ID" value="nRc.2.0.1.g35310"/>
</dbReference>
<dbReference type="Proteomes" id="UP000887565">
    <property type="component" value="Unplaced"/>
</dbReference>
<reference evidence="2" key="1">
    <citation type="submission" date="2022-11" db="UniProtKB">
        <authorList>
            <consortium name="WormBaseParasite"/>
        </authorList>
    </citation>
    <scope>IDENTIFICATION</scope>
</reference>
<name>A0A915KAC2_ROMCU</name>
<accession>A0A915KAC2</accession>
<organism evidence="1 2">
    <name type="scientific">Romanomermis culicivorax</name>
    <name type="common">Nematode worm</name>
    <dbReference type="NCBI Taxonomy" id="13658"/>
    <lineage>
        <taxon>Eukaryota</taxon>
        <taxon>Metazoa</taxon>
        <taxon>Ecdysozoa</taxon>
        <taxon>Nematoda</taxon>
        <taxon>Enoplea</taxon>
        <taxon>Dorylaimia</taxon>
        <taxon>Mermithida</taxon>
        <taxon>Mermithoidea</taxon>
        <taxon>Mermithidae</taxon>
        <taxon>Romanomermis</taxon>
    </lineage>
</organism>
<evidence type="ECO:0000313" key="2">
    <source>
        <dbReference type="WBParaSite" id="nRc.2.0.1.t35310-RA"/>
    </source>
</evidence>